<reference evidence="2" key="3">
    <citation type="submission" date="2020-02" db="EMBL/GenBank/DDBJ databases">
        <authorList>
            <person name="Sarangi A.N."/>
            <person name="Ghosh S."/>
            <person name="Mukherjee M."/>
            <person name="Tripathy S."/>
        </authorList>
    </citation>
    <scope>NUCLEOTIDE SEQUENCE</scope>
    <source>
        <strain evidence="2">BDU141951</strain>
    </source>
</reference>
<sequence length="376" mass="42446">MVLLSKQFQHDLIPRAHAASDDVALISQIKEFRDSMFGLFQQKITQAIAALPSDTDEETQYRHIRYELDTCPEVAAVHRQRGEWQDRLWARVLETIEADRDRLNAVYAAHQVTGENLALQRDFVIPLHQRKADIHRMPGGYHLDDEADEFGTGLLYDHGTFLYGRGWFGPLNDELGQTLIHQVLAQHYPHLNPRHILDLGCAVGHSTLPYAEAYPEARVTGVDLGASLLRYGAARANLLGKSVRFAQQNAEKTDFADQSFDLVVSHILLHEIPGVARQRVFAESYRLLKPGGVMVHLESQLFMDPPSAVARYFRDTEVWANSEPYLASSRFAEFPNYALEAGFAPDAFHVYRVPGHSATLQGDTTPRWLAFCGTKR</sequence>
<dbReference type="AlphaFoldDB" id="A0A0C1YAZ7"/>
<dbReference type="GO" id="GO:0032259">
    <property type="term" value="P:methylation"/>
    <property type="evidence" value="ECO:0007669"/>
    <property type="project" value="UniProtKB-KW"/>
</dbReference>
<dbReference type="PANTHER" id="PTHR43591">
    <property type="entry name" value="METHYLTRANSFERASE"/>
    <property type="match status" value="1"/>
</dbReference>
<keyword evidence="2" id="KW-0489">Methyltransferase</keyword>
<comment type="caution">
    <text evidence="2">The sequence shown here is derived from an EMBL/GenBank/DDBJ whole genome shotgun (WGS) entry which is preliminary data.</text>
</comment>
<keyword evidence="2" id="KW-0808">Transferase</keyword>
<organism evidence="2">
    <name type="scientific">Lyngbya confervoides BDU141951</name>
    <dbReference type="NCBI Taxonomy" id="1574623"/>
    <lineage>
        <taxon>Bacteria</taxon>
        <taxon>Bacillati</taxon>
        <taxon>Cyanobacteriota</taxon>
        <taxon>Cyanophyceae</taxon>
        <taxon>Oscillatoriophycideae</taxon>
        <taxon>Oscillatoriales</taxon>
        <taxon>Microcoleaceae</taxon>
        <taxon>Lyngbya</taxon>
    </lineage>
</organism>
<evidence type="ECO:0000259" key="1">
    <source>
        <dbReference type="Pfam" id="PF13649"/>
    </source>
</evidence>
<name>A0A0C1YAZ7_9CYAN</name>
<reference evidence="2" key="2">
    <citation type="journal article" date="2015" name="Genome Announc.">
        <title>Draft Genome Sequence of Filamentous Marine Cyanobacterium Lyngbya confervoides Strain BDU141951.</title>
        <authorList>
            <person name="Chandrababunaidu M.M."/>
            <person name="Sen D."/>
            <person name="Tripathy S."/>
        </authorList>
    </citation>
    <scope>NUCLEOTIDE SEQUENCE</scope>
    <source>
        <strain evidence="2">BDU141951</strain>
    </source>
</reference>
<dbReference type="EMBL" id="JTHE02000003">
    <property type="protein sequence ID" value="NEV69991.1"/>
    <property type="molecule type" value="Genomic_DNA"/>
</dbReference>
<dbReference type="InterPro" id="IPR029063">
    <property type="entry name" value="SAM-dependent_MTases_sf"/>
</dbReference>
<dbReference type="SUPFAM" id="SSF53335">
    <property type="entry name" value="S-adenosyl-L-methionine-dependent methyltransferases"/>
    <property type="match status" value="1"/>
</dbReference>
<accession>A0A0C1YAZ7</accession>
<dbReference type="PANTHER" id="PTHR43591:SF24">
    <property type="entry name" value="2-METHOXY-6-POLYPRENYL-1,4-BENZOQUINOL METHYLASE, MITOCHONDRIAL"/>
    <property type="match status" value="1"/>
</dbReference>
<feature type="domain" description="Methyltransferase" evidence="1">
    <location>
        <begin position="196"/>
        <end position="292"/>
    </location>
</feature>
<dbReference type="Pfam" id="PF13649">
    <property type="entry name" value="Methyltransf_25"/>
    <property type="match status" value="1"/>
</dbReference>
<dbReference type="InterPro" id="IPR041698">
    <property type="entry name" value="Methyltransf_25"/>
</dbReference>
<reference evidence="2" key="1">
    <citation type="submission" date="2014-11" db="EMBL/GenBank/DDBJ databases">
        <authorList>
            <person name="Malar M.C."/>
            <person name="Sen D."/>
            <person name="Tripathy S."/>
        </authorList>
    </citation>
    <scope>NUCLEOTIDE SEQUENCE</scope>
    <source>
        <strain evidence="2">BDU141951</strain>
    </source>
</reference>
<dbReference type="GO" id="GO:0008168">
    <property type="term" value="F:methyltransferase activity"/>
    <property type="evidence" value="ECO:0007669"/>
    <property type="project" value="UniProtKB-KW"/>
</dbReference>
<evidence type="ECO:0000313" key="2">
    <source>
        <dbReference type="EMBL" id="NEV69991.1"/>
    </source>
</evidence>
<proteinExistence type="predicted"/>
<dbReference type="CDD" id="cd02440">
    <property type="entry name" value="AdoMet_MTases"/>
    <property type="match status" value="1"/>
</dbReference>
<protein>
    <submittedName>
        <fullName evidence="2">Methyltransferase domain-containing protein</fullName>
    </submittedName>
</protein>
<dbReference type="Gene3D" id="3.40.50.150">
    <property type="entry name" value="Vaccinia Virus protein VP39"/>
    <property type="match status" value="1"/>
</dbReference>
<gene>
    <name evidence="2" type="ORF">QQ91_023135</name>
</gene>